<proteinExistence type="predicted"/>
<sequence length="156" mass="17376">MSTSSPDTVTFSDLSRNPRSVAERATSLGRVRVTHRDAPDFYLIAADREDLRDLTLTTASRIFLSMAKQDPGTHSLHLAVRDVFPWVRHLEEDEVHEFSDELVAALSDAAELDTDMSVQEVIAGWRATARIKADPAQYKRALEPTYGDFGAVDVTE</sequence>
<dbReference type="OrthoDB" id="3378334at2"/>
<name>A0A223S5J4_9ACTN</name>
<dbReference type="Pfam" id="PF19760">
    <property type="entry name" value="DUF6247"/>
    <property type="match status" value="1"/>
</dbReference>
<evidence type="ECO:0000313" key="1">
    <source>
        <dbReference type="EMBL" id="ASU83289.1"/>
    </source>
</evidence>
<protein>
    <recommendedName>
        <fullName evidence="3">Prevent-host-death family protein</fullName>
    </recommendedName>
</protein>
<keyword evidence="2" id="KW-1185">Reference proteome</keyword>
<gene>
    <name evidence="1" type="ORF">CDO52_11320</name>
</gene>
<dbReference type="KEGG" id="ngv:CDO52_11320"/>
<dbReference type="Proteomes" id="UP000215005">
    <property type="component" value="Chromosome"/>
</dbReference>
<reference evidence="1 2" key="1">
    <citation type="submission" date="2017-08" db="EMBL/GenBank/DDBJ databases">
        <title>The complete genome sequence of Nocardiopsis gilva YIM 90087.</title>
        <authorList>
            <person name="Yin M."/>
            <person name="Tang S."/>
        </authorList>
    </citation>
    <scope>NUCLEOTIDE SEQUENCE [LARGE SCALE GENOMIC DNA]</scope>
    <source>
        <strain evidence="1 2">YIM 90087</strain>
    </source>
</reference>
<evidence type="ECO:0000313" key="2">
    <source>
        <dbReference type="Proteomes" id="UP000215005"/>
    </source>
</evidence>
<dbReference type="AlphaFoldDB" id="A0A223S5J4"/>
<dbReference type="InterPro" id="IPR046214">
    <property type="entry name" value="DUF6247"/>
</dbReference>
<dbReference type="EMBL" id="CP022753">
    <property type="protein sequence ID" value="ASU83289.1"/>
    <property type="molecule type" value="Genomic_DNA"/>
</dbReference>
<accession>A0A223S5J4</accession>
<organism evidence="1 2">
    <name type="scientific">Nocardiopsis gilva YIM 90087</name>
    <dbReference type="NCBI Taxonomy" id="1235441"/>
    <lineage>
        <taxon>Bacteria</taxon>
        <taxon>Bacillati</taxon>
        <taxon>Actinomycetota</taxon>
        <taxon>Actinomycetes</taxon>
        <taxon>Streptosporangiales</taxon>
        <taxon>Nocardiopsidaceae</taxon>
        <taxon>Nocardiopsis</taxon>
    </lineage>
</organism>
<evidence type="ECO:0008006" key="3">
    <source>
        <dbReference type="Google" id="ProtNLM"/>
    </source>
</evidence>